<gene>
    <name evidence="2" type="ORF">HMPREF0663_10834</name>
</gene>
<dbReference type="Gene3D" id="2.60.40.10">
    <property type="entry name" value="Immunoglobulins"/>
    <property type="match status" value="1"/>
</dbReference>
<evidence type="ECO:0000259" key="1">
    <source>
        <dbReference type="PROSITE" id="PS51352"/>
    </source>
</evidence>
<evidence type="ECO:0000313" key="3">
    <source>
        <dbReference type="Proteomes" id="UP000005580"/>
    </source>
</evidence>
<dbReference type="InterPro" id="IPR013766">
    <property type="entry name" value="Thioredoxin_domain"/>
</dbReference>
<dbReference type="InterPro" id="IPR036249">
    <property type="entry name" value="Thioredoxin-like_sf"/>
</dbReference>
<protein>
    <recommendedName>
        <fullName evidence="1">Thioredoxin domain-containing protein</fullName>
    </recommendedName>
</protein>
<dbReference type="InterPro" id="IPR013783">
    <property type="entry name" value="Ig-like_fold"/>
</dbReference>
<reference evidence="2" key="1">
    <citation type="submission" date="2011-01" db="EMBL/GenBank/DDBJ databases">
        <authorList>
            <person name="Muzny D."/>
            <person name="Qin X."/>
            <person name="Buhay C."/>
            <person name="Dugan-Rocha S."/>
            <person name="Ding Y."/>
            <person name="Chen G."/>
            <person name="Hawes A."/>
            <person name="Holder M."/>
            <person name="Jhangiani S."/>
            <person name="Johnson A."/>
            <person name="Khan Z."/>
            <person name="Li Z."/>
            <person name="Liu W."/>
            <person name="Liu X."/>
            <person name="Perez L."/>
            <person name="Shen H."/>
            <person name="Wang Q."/>
            <person name="Watt J."/>
            <person name="Xi L."/>
            <person name="Xin Y."/>
            <person name="Zhou J."/>
            <person name="Deng J."/>
            <person name="Jiang H."/>
            <person name="Liu Y."/>
            <person name="Qu J."/>
            <person name="Song X.-Z."/>
            <person name="Zhang L."/>
            <person name="Villasana D."/>
            <person name="Johnson A."/>
            <person name="Liu J."/>
            <person name="Liyanage D."/>
            <person name="Lorensuhewa L."/>
            <person name="Robinson T."/>
            <person name="Song A."/>
            <person name="Song B.-B."/>
            <person name="Dinh H."/>
            <person name="Thornton R."/>
            <person name="Coyle M."/>
            <person name="Francisco L."/>
            <person name="Jackson L."/>
            <person name="Javaid M."/>
            <person name="Korchina V."/>
            <person name="Kovar C."/>
            <person name="Mata R."/>
            <person name="Mathew T."/>
            <person name="Ngo R."/>
            <person name="Nguyen L."/>
            <person name="Nguyen N."/>
            <person name="Okwuonu G."/>
            <person name="Ongeri F."/>
            <person name="Pham C."/>
            <person name="Simmons D."/>
            <person name="Wilczek-Boney K."/>
            <person name="Hale W."/>
            <person name="Jakkamsetti A."/>
            <person name="Pham P."/>
            <person name="Ruth R."/>
            <person name="San Lucas F."/>
            <person name="Warren J."/>
            <person name="Zhang J."/>
            <person name="Zhao Z."/>
            <person name="Zhou C."/>
            <person name="Zhu D."/>
            <person name="Lee S."/>
            <person name="Bess C."/>
            <person name="Blankenburg K."/>
            <person name="Forbes L."/>
            <person name="Fu Q."/>
            <person name="Gubbala S."/>
            <person name="Hirani K."/>
            <person name="Jayaseelan J.C."/>
            <person name="Lara F."/>
            <person name="Munidasa M."/>
            <person name="Palculict T."/>
            <person name="Patil S."/>
            <person name="Pu L.-L."/>
            <person name="Saada N."/>
            <person name="Tang L."/>
            <person name="Weissenberger G."/>
            <person name="Zhu Y."/>
            <person name="Hemphill L."/>
            <person name="Shang Y."/>
            <person name="Youmans B."/>
            <person name="Ayvaz T."/>
            <person name="Ross M."/>
            <person name="Santibanez J."/>
            <person name="Aqrawi P."/>
            <person name="Gross S."/>
            <person name="Joshi V."/>
            <person name="Fowler G."/>
            <person name="Nazareth L."/>
            <person name="Reid J."/>
            <person name="Worley K."/>
            <person name="Petrosino J."/>
            <person name="Highlander S."/>
            <person name="Gibbs R."/>
        </authorList>
    </citation>
    <scope>NUCLEOTIDE SEQUENCE [LARGE SCALE GENOMIC DNA]</scope>
    <source>
        <strain evidence="2">ATCC 33269</strain>
    </source>
</reference>
<dbReference type="SUPFAM" id="SSF52833">
    <property type="entry name" value="Thioredoxin-like"/>
    <property type="match status" value="1"/>
</dbReference>
<organism evidence="2 3">
    <name type="scientific">Hoylesella oralis ATCC 33269</name>
    <dbReference type="NCBI Taxonomy" id="873533"/>
    <lineage>
        <taxon>Bacteria</taxon>
        <taxon>Pseudomonadati</taxon>
        <taxon>Bacteroidota</taxon>
        <taxon>Bacteroidia</taxon>
        <taxon>Bacteroidales</taxon>
        <taxon>Prevotellaceae</taxon>
        <taxon>Hoylesella</taxon>
    </lineage>
</organism>
<dbReference type="AlphaFoldDB" id="E7RNT3"/>
<evidence type="ECO:0000313" key="2">
    <source>
        <dbReference type="EMBL" id="EFZ37376.1"/>
    </source>
</evidence>
<sequence length="440" mass="48700">MSKRFFLHLSAILFLAVWCIDMYAAVNSLAPTAGKRVFVELGSKGADAPIYVINYSERNVESFEYTLAFDGRVMATETVTLQQPILRMDSRKMMIPIPSHATLSETELTFTITKVNGQPNEAGTNYTNIPRITVTKAAKRRVVVEEYTGMWCGYCPKGIVVIEHLAKTYPDDFIGIAVHGGRSYEPLLCRAYIKTANKEAKGYPTIRMNRKKGIYDYKGDNDLADEKNYGTEADVDVSAVWDAKKNDISVTCMTTFRINKPEAPYAIAFVLTEDGMKNASWAQANYISGNRSYAGISEELDWFVNAPSYIYGLENNHVAITAAGVDKGIEGSITAPIEADKPQTYRHVFSNIAQYRVVQDKSKMHVCALLINTKNGEIVNAAKCSIAEGPVTGIENVQTNRTNAVEAARYTIDGRRISAPVKGINIVKYSDGRTVKTVVK</sequence>
<feature type="domain" description="Thioredoxin" evidence="1">
    <location>
        <begin position="101"/>
        <end position="305"/>
    </location>
</feature>
<dbReference type="Proteomes" id="UP000005580">
    <property type="component" value="Unassembled WGS sequence"/>
</dbReference>
<keyword evidence="3" id="KW-1185">Reference proteome</keyword>
<dbReference type="PROSITE" id="PS51352">
    <property type="entry name" value="THIOREDOXIN_2"/>
    <property type="match status" value="1"/>
</dbReference>
<accession>E7RNT3</accession>
<dbReference type="HOGENOM" id="CLU_622350_0_0_10"/>
<comment type="caution">
    <text evidence="2">The sequence shown here is derived from an EMBL/GenBank/DDBJ whole genome shotgun (WGS) entry which is preliminary data.</text>
</comment>
<dbReference type="RefSeq" id="WP_004368050.1">
    <property type="nucleotide sequence ID" value="NZ_GL833116.1"/>
</dbReference>
<dbReference type="STRING" id="28134.SAMN05444288_0098"/>
<proteinExistence type="predicted"/>
<dbReference type="EMBL" id="AEPE02000003">
    <property type="protein sequence ID" value="EFZ37376.1"/>
    <property type="molecule type" value="Genomic_DNA"/>
</dbReference>
<name>E7RNT3_9BACT</name>
<dbReference type="Gene3D" id="3.40.30.10">
    <property type="entry name" value="Glutaredoxin"/>
    <property type="match status" value="1"/>
</dbReference>